<dbReference type="AlphaFoldDB" id="A0A484HEW3"/>
<dbReference type="InterPro" id="IPR029046">
    <property type="entry name" value="LolA/LolB/LppX"/>
</dbReference>
<dbReference type="EMBL" id="CAACVI010000002">
    <property type="protein sequence ID" value="VEN72978.1"/>
    <property type="molecule type" value="Genomic_DNA"/>
</dbReference>
<sequence length="223" mass="25473">MMTTRRFFFFFALVFLFSSLSMAAPGDPGSPDSLHAVIERLEKKYAGASFSADFFQTSEIKALDIQDSARGRGYFKAPGKMRWEYDEPEKQLIVTDGRTLWIYHPKDRQVMTGNSPTFFGEGKGGSFLMFIKSMRERFVVSQEKAPSPDVFAIRLEPVKKETDTAFIRLFISKDKHEVSEIITQNVYGDETSISMRNVRFGRTFDDSMFTFSIPDGVDVVRLD</sequence>
<dbReference type="Gene3D" id="2.50.20.10">
    <property type="entry name" value="Lipoprotein localisation LolA/LolB/LppX"/>
    <property type="match status" value="1"/>
</dbReference>
<protein>
    <submittedName>
        <fullName evidence="3">Outer-membrane lipoprotein carrier protein</fullName>
    </submittedName>
</protein>
<dbReference type="Pfam" id="PF03548">
    <property type="entry name" value="LolA"/>
    <property type="match status" value="1"/>
</dbReference>
<dbReference type="PANTHER" id="PTHR35869">
    <property type="entry name" value="OUTER-MEMBRANE LIPOPROTEIN CARRIER PROTEIN"/>
    <property type="match status" value="1"/>
</dbReference>
<dbReference type="InterPro" id="IPR004564">
    <property type="entry name" value="OM_lipoprot_carrier_LolA-like"/>
</dbReference>
<feature type="signal peptide" evidence="2">
    <location>
        <begin position="1"/>
        <end position="23"/>
    </location>
</feature>
<evidence type="ECO:0000256" key="1">
    <source>
        <dbReference type="ARBA" id="ARBA00022729"/>
    </source>
</evidence>
<accession>A0A484HEW3</accession>
<keyword evidence="3" id="KW-0449">Lipoprotein</keyword>
<name>A0A484HEW3_9BACT</name>
<gene>
    <name evidence="3" type="ORF">EPICR_100020</name>
</gene>
<feature type="chain" id="PRO_5019855803" evidence="2">
    <location>
        <begin position="24"/>
        <end position="223"/>
    </location>
</feature>
<evidence type="ECO:0000313" key="3">
    <source>
        <dbReference type="EMBL" id="VEN72978.1"/>
    </source>
</evidence>
<dbReference type="CDD" id="cd16325">
    <property type="entry name" value="LolA"/>
    <property type="match status" value="1"/>
</dbReference>
<dbReference type="SUPFAM" id="SSF89392">
    <property type="entry name" value="Prokaryotic lipoproteins and lipoprotein localization factors"/>
    <property type="match status" value="1"/>
</dbReference>
<evidence type="ECO:0000256" key="2">
    <source>
        <dbReference type="SAM" id="SignalP"/>
    </source>
</evidence>
<keyword evidence="1 2" id="KW-0732">Signal</keyword>
<reference evidence="3" key="1">
    <citation type="submission" date="2019-01" db="EMBL/GenBank/DDBJ databases">
        <authorList>
            <consortium name="Genoscope - CEA"/>
            <person name="William W."/>
        </authorList>
    </citation>
    <scope>NUCLEOTIDE SEQUENCE</scope>
    <source>
        <strain evidence="3">CR-1</strain>
    </source>
</reference>
<proteinExistence type="predicted"/>
<dbReference type="PANTHER" id="PTHR35869:SF1">
    <property type="entry name" value="OUTER-MEMBRANE LIPOPROTEIN CARRIER PROTEIN"/>
    <property type="match status" value="1"/>
</dbReference>
<organism evidence="3">
    <name type="scientific">uncultured Desulfobacteraceae bacterium</name>
    <dbReference type="NCBI Taxonomy" id="218296"/>
    <lineage>
        <taxon>Bacteria</taxon>
        <taxon>Pseudomonadati</taxon>
        <taxon>Thermodesulfobacteriota</taxon>
        <taxon>Desulfobacteria</taxon>
        <taxon>Desulfobacterales</taxon>
        <taxon>Desulfobacteraceae</taxon>
        <taxon>environmental samples</taxon>
    </lineage>
</organism>